<sequence length="149" mass="16276">MSTHVLVPVDGSAAARAALEHACEQFPDGHLTLLYVMDPMADYSRRRSFPGYRDDDQHTNEREKGERALEDALEAVPDDISAETELEGGDPANAIVRYADDNDVDQVVIGSHGRESIARFLLGSVAEAVVRRSVAPVTVVRPDETDSSR</sequence>
<dbReference type="PANTHER" id="PTHR46268">
    <property type="entry name" value="STRESS RESPONSE PROTEIN NHAX"/>
    <property type="match status" value="1"/>
</dbReference>
<evidence type="ECO:0000256" key="1">
    <source>
        <dbReference type="ARBA" id="ARBA00008791"/>
    </source>
</evidence>
<dbReference type="InterPro" id="IPR014729">
    <property type="entry name" value="Rossmann-like_a/b/a_fold"/>
</dbReference>
<name>A0A1H1GD49_NATTX</name>
<dbReference type="RefSeq" id="WP_090381896.1">
    <property type="nucleotide sequence ID" value="NZ_FNLC01000002.1"/>
</dbReference>
<reference evidence="5" key="1">
    <citation type="submission" date="2016-10" db="EMBL/GenBank/DDBJ databases">
        <authorList>
            <person name="Varghese N."/>
            <person name="Submissions S."/>
        </authorList>
    </citation>
    <scope>NUCLEOTIDE SEQUENCE [LARGE SCALE GENOMIC DNA]</scope>
    <source>
        <strain evidence="5">DSM 24767</strain>
    </source>
</reference>
<dbReference type="STRING" id="1095778.SAMN04489842_2379"/>
<evidence type="ECO:0000256" key="2">
    <source>
        <dbReference type="SAM" id="MobiDB-lite"/>
    </source>
</evidence>
<feature type="compositionally biased region" description="Basic and acidic residues" evidence="2">
    <location>
        <begin position="52"/>
        <end position="68"/>
    </location>
</feature>
<accession>A0A1H1GD49</accession>
<keyword evidence="5" id="KW-1185">Reference proteome</keyword>
<dbReference type="AlphaFoldDB" id="A0A1H1GD49"/>
<evidence type="ECO:0000313" key="5">
    <source>
        <dbReference type="Proteomes" id="UP000198848"/>
    </source>
</evidence>
<evidence type="ECO:0000313" key="4">
    <source>
        <dbReference type="EMBL" id="SDR11174.1"/>
    </source>
</evidence>
<dbReference type="Gene3D" id="3.40.50.620">
    <property type="entry name" value="HUPs"/>
    <property type="match status" value="1"/>
</dbReference>
<dbReference type="PANTHER" id="PTHR46268:SF24">
    <property type="entry name" value="UNIVERSAL STRESS PROTEIN"/>
    <property type="match status" value="1"/>
</dbReference>
<evidence type="ECO:0000259" key="3">
    <source>
        <dbReference type="Pfam" id="PF00582"/>
    </source>
</evidence>
<comment type="similarity">
    <text evidence="1">Belongs to the universal stress protein A family.</text>
</comment>
<feature type="region of interest" description="Disordered" evidence="2">
    <location>
        <begin position="46"/>
        <end position="68"/>
    </location>
</feature>
<dbReference type="PRINTS" id="PR01438">
    <property type="entry name" value="UNVRSLSTRESS"/>
</dbReference>
<organism evidence="4 5">
    <name type="scientific">Natronobacterium texcoconense</name>
    <dbReference type="NCBI Taxonomy" id="1095778"/>
    <lineage>
        <taxon>Archaea</taxon>
        <taxon>Methanobacteriati</taxon>
        <taxon>Methanobacteriota</taxon>
        <taxon>Stenosarchaea group</taxon>
        <taxon>Halobacteria</taxon>
        <taxon>Halobacteriales</taxon>
        <taxon>Natrialbaceae</taxon>
        <taxon>Natronobacterium</taxon>
    </lineage>
</organism>
<feature type="domain" description="UspA" evidence="3">
    <location>
        <begin position="1"/>
        <end position="141"/>
    </location>
</feature>
<dbReference type="InterPro" id="IPR006016">
    <property type="entry name" value="UspA"/>
</dbReference>
<dbReference type="OrthoDB" id="105697at2157"/>
<dbReference type="EMBL" id="FNLC01000002">
    <property type="protein sequence ID" value="SDR11174.1"/>
    <property type="molecule type" value="Genomic_DNA"/>
</dbReference>
<dbReference type="Pfam" id="PF00582">
    <property type="entry name" value="Usp"/>
    <property type="match status" value="1"/>
</dbReference>
<gene>
    <name evidence="4" type="ORF">SAMN04489842_2379</name>
</gene>
<proteinExistence type="inferred from homology"/>
<dbReference type="InterPro" id="IPR006015">
    <property type="entry name" value="Universal_stress_UspA"/>
</dbReference>
<dbReference type="SUPFAM" id="SSF52402">
    <property type="entry name" value="Adenine nucleotide alpha hydrolases-like"/>
    <property type="match status" value="1"/>
</dbReference>
<dbReference type="Proteomes" id="UP000198848">
    <property type="component" value="Unassembled WGS sequence"/>
</dbReference>
<dbReference type="CDD" id="cd00293">
    <property type="entry name" value="USP-like"/>
    <property type="match status" value="1"/>
</dbReference>
<protein>
    <submittedName>
        <fullName evidence="4">Nucleotide-binding universal stress protein, UspA family</fullName>
    </submittedName>
</protein>